<feature type="region of interest" description="Disordered" evidence="1">
    <location>
        <begin position="50"/>
        <end position="71"/>
    </location>
</feature>
<name>A0A317ZEV1_9BACT</name>
<evidence type="ECO:0000313" key="3">
    <source>
        <dbReference type="Proteomes" id="UP000247099"/>
    </source>
</evidence>
<dbReference type="InParanoid" id="A0A317ZEV1"/>
<accession>A0A317ZEV1</accession>
<evidence type="ECO:0000256" key="1">
    <source>
        <dbReference type="SAM" id="MobiDB-lite"/>
    </source>
</evidence>
<protein>
    <submittedName>
        <fullName evidence="2">Uncharacterized protein</fullName>
    </submittedName>
</protein>
<gene>
    <name evidence="2" type="ORF">DDZ13_08030</name>
</gene>
<dbReference type="AlphaFoldDB" id="A0A317ZEV1"/>
<keyword evidence="3" id="KW-1185">Reference proteome</keyword>
<sequence>MITVEIGSETRDLEDRQTVQWIANQIENRKNVGEPVEIIIHIDEPNANIDLPVRDCPSPGGSSGGRPLNGREQDIVDAWRSSGLCETDFAVGSLIAFLKQIKRYL</sequence>
<dbReference type="Proteomes" id="UP000247099">
    <property type="component" value="Unassembled WGS sequence"/>
</dbReference>
<reference evidence="2 3" key="1">
    <citation type="submission" date="2018-05" db="EMBL/GenBank/DDBJ databases">
        <title>Coraliomargarita sinensis sp. nov., isolated from a marine solar saltern.</title>
        <authorList>
            <person name="Zhou L.Y."/>
        </authorList>
    </citation>
    <scope>NUCLEOTIDE SEQUENCE [LARGE SCALE GENOMIC DNA]</scope>
    <source>
        <strain evidence="2 3">WN38</strain>
    </source>
</reference>
<organism evidence="2 3">
    <name type="scientific">Coraliomargarita sinensis</name>
    <dbReference type="NCBI Taxonomy" id="2174842"/>
    <lineage>
        <taxon>Bacteria</taxon>
        <taxon>Pseudomonadati</taxon>
        <taxon>Verrucomicrobiota</taxon>
        <taxon>Opitutia</taxon>
        <taxon>Puniceicoccales</taxon>
        <taxon>Coraliomargaritaceae</taxon>
        <taxon>Coraliomargarita</taxon>
    </lineage>
</organism>
<dbReference type="EMBL" id="QHJQ01000005">
    <property type="protein sequence ID" value="PXA03985.1"/>
    <property type="molecule type" value="Genomic_DNA"/>
</dbReference>
<comment type="caution">
    <text evidence="2">The sequence shown here is derived from an EMBL/GenBank/DDBJ whole genome shotgun (WGS) entry which is preliminary data.</text>
</comment>
<proteinExistence type="predicted"/>
<evidence type="ECO:0000313" key="2">
    <source>
        <dbReference type="EMBL" id="PXA03985.1"/>
    </source>
</evidence>